<name>A0A6L2R685_9BACT</name>
<sequence>MNRAVVLFSGGMDSATLLFQAATQFDHITALSFRYGAKHNAYELEACDRILKHMTSRGISTPIEHRIIDMASCFTGFQSNLLKSGGAIPEGHYAAETMKLTVIPGRNLMFLSVAAGYAESVGASTVLIGVHLGDSHIYPDCCEPFVKTAAGAIAFSSDNRVTLLAPFVNSTKNEIARIGQILSVPWHLTRSCYKDQELPCGKCGTCTERIEALGSIGVVERKH</sequence>
<accession>A0A6L2R685</accession>
<comment type="pathway">
    <text evidence="1 11">Purine metabolism; 7-cyano-7-deazaguanine biosynthesis.</text>
</comment>
<dbReference type="EMBL" id="BLLL01000008">
    <property type="protein sequence ID" value="GFH63047.1"/>
    <property type="molecule type" value="Genomic_DNA"/>
</dbReference>
<dbReference type="EC" id="6.3.4.20" evidence="9 11"/>
<evidence type="ECO:0000256" key="6">
    <source>
        <dbReference type="ARBA" id="ARBA00022833"/>
    </source>
</evidence>
<dbReference type="HAMAP" id="MF_01633">
    <property type="entry name" value="QueC"/>
    <property type="match status" value="1"/>
</dbReference>
<evidence type="ECO:0000256" key="1">
    <source>
        <dbReference type="ARBA" id="ARBA00005061"/>
    </source>
</evidence>
<dbReference type="InterPro" id="IPR018317">
    <property type="entry name" value="QueC"/>
</dbReference>
<evidence type="ECO:0000256" key="10">
    <source>
        <dbReference type="ARBA" id="ARBA00047890"/>
    </source>
</evidence>
<evidence type="ECO:0000313" key="13">
    <source>
        <dbReference type="Proteomes" id="UP000505077"/>
    </source>
</evidence>
<dbReference type="GO" id="GO:0008270">
    <property type="term" value="F:zinc ion binding"/>
    <property type="evidence" value="ECO:0007669"/>
    <property type="project" value="UniProtKB-UniRule"/>
</dbReference>
<feature type="binding site" evidence="11">
    <location>
        <position position="203"/>
    </location>
    <ligand>
        <name>Zn(2+)</name>
        <dbReference type="ChEBI" id="CHEBI:29105"/>
    </ligand>
</feature>
<keyword evidence="6 11" id="KW-0862">Zinc</keyword>
<comment type="similarity">
    <text evidence="8 11">Belongs to the QueC family.</text>
</comment>
<evidence type="ECO:0000256" key="2">
    <source>
        <dbReference type="ARBA" id="ARBA00022598"/>
    </source>
</evidence>
<dbReference type="PANTHER" id="PTHR42914">
    <property type="entry name" value="7-CYANO-7-DEAZAGUANINE SYNTHASE"/>
    <property type="match status" value="1"/>
</dbReference>
<keyword evidence="2 11" id="KW-0436">Ligase</keyword>
<dbReference type="Pfam" id="PF06508">
    <property type="entry name" value="QueC"/>
    <property type="match status" value="1"/>
</dbReference>
<dbReference type="UniPathway" id="UPA00391"/>
<keyword evidence="3 11" id="KW-0479">Metal-binding</keyword>
<dbReference type="GO" id="GO:0008616">
    <property type="term" value="P:tRNA queuosine(34) biosynthetic process"/>
    <property type="evidence" value="ECO:0007669"/>
    <property type="project" value="UniProtKB-UniRule"/>
</dbReference>
<feature type="binding site" evidence="11">
    <location>
        <position position="192"/>
    </location>
    <ligand>
        <name>Zn(2+)</name>
        <dbReference type="ChEBI" id="CHEBI:29105"/>
    </ligand>
</feature>
<dbReference type="GO" id="GO:0005524">
    <property type="term" value="F:ATP binding"/>
    <property type="evidence" value="ECO:0007669"/>
    <property type="project" value="UniProtKB-UniRule"/>
</dbReference>
<evidence type="ECO:0000256" key="11">
    <source>
        <dbReference type="HAMAP-Rule" id="MF_01633"/>
    </source>
</evidence>
<keyword evidence="4 11" id="KW-0547">Nucleotide-binding</keyword>
<feature type="binding site" evidence="11">
    <location>
        <begin position="8"/>
        <end position="18"/>
    </location>
    <ligand>
        <name>ATP</name>
        <dbReference type="ChEBI" id="CHEBI:30616"/>
    </ligand>
</feature>
<dbReference type="Gene3D" id="3.40.50.620">
    <property type="entry name" value="HUPs"/>
    <property type="match status" value="1"/>
</dbReference>
<protein>
    <recommendedName>
        <fullName evidence="9 11">7-cyano-7-deazaguanine synthase</fullName>
        <ecNumber evidence="9 11">6.3.4.20</ecNumber>
    </recommendedName>
    <alternativeName>
        <fullName evidence="11">7-cyano-7-carbaguanine synthase</fullName>
    </alternativeName>
    <alternativeName>
        <fullName evidence="11">PreQ(0) synthase</fullName>
    </alternativeName>
    <alternativeName>
        <fullName evidence="11">Queuosine biosynthesis protein QueC</fullName>
    </alternativeName>
</protein>
<evidence type="ECO:0000256" key="3">
    <source>
        <dbReference type="ARBA" id="ARBA00022723"/>
    </source>
</evidence>
<keyword evidence="5 11" id="KW-0671">Queuosine biosynthesis</keyword>
<organism evidence="12 13">
    <name type="scientific">Candidatus Desulfovibrio kirbyi</name>
    <dbReference type="NCBI Taxonomy" id="2696086"/>
    <lineage>
        <taxon>Bacteria</taxon>
        <taxon>Pseudomonadati</taxon>
        <taxon>Thermodesulfobacteriota</taxon>
        <taxon>Desulfovibrionia</taxon>
        <taxon>Desulfovibrionales</taxon>
        <taxon>Desulfovibrionaceae</taxon>
        <taxon>Desulfovibrio</taxon>
    </lineage>
</organism>
<comment type="caution">
    <text evidence="12">The sequence shown here is derived from an EMBL/GenBank/DDBJ whole genome shotgun (WGS) entry which is preliminary data.</text>
</comment>
<evidence type="ECO:0000256" key="7">
    <source>
        <dbReference type="ARBA" id="ARBA00022840"/>
    </source>
</evidence>
<evidence type="ECO:0000256" key="4">
    <source>
        <dbReference type="ARBA" id="ARBA00022741"/>
    </source>
</evidence>
<evidence type="ECO:0000313" key="12">
    <source>
        <dbReference type="EMBL" id="GFH63047.1"/>
    </source>
</evidence>
<evidence type="ECO:0000256" key="5">
    <source>
        <dbReference type="ARBA" id="ARBA00022785"/>
    </source>
</evidence>
<dbReference type="NCBIfam" id="TIGR00364">
    <property type="entry name" value="7-cyano-7-deazaguanine synthase QueC"/>
    <property type="match status" value="1"/>
</dbReference>
<evidence type="ECO:0000256" key="9">
    <source>
        <dbReference type="ARBA" id="ARBA00039149"/>
    </source>
</evidence>
<evidence type="ECO:0000256" key="8">
    <source>
        <dbReference type="ARBA" id="ARBA00037993"/>
    </source>
</evidence>
<dbReference type="AlphaFoldDB" id="A0A6L2R685"/>
<comment type="cofactor">
    <cofactor evidence="11">
        <name>Zn(2+)</name>
        <dbReference type="ChEBI" id="CHEBI:29105"/>
    </cofactor>
    <text evidence="11">Binds 1 zinc ion per subunit.</text>
</comment>
<proteinExistence type="inferred from homology"/>
<dbReference type="SUPFAM" id="SSF52402">
    <property type="entry name" value="Adenine nucleotide alpha hydrolases-like"/>
    <property type="match status" value="1"/>
</dbReference>
<dbReference type="PIRSF" id="PIRSF006293">
    <property type="entry name" value="ExsB"/>
    <property type="match status" value="1"/>
</dbReference>
<dbReference type="Proteomes" id="UP000505077">
    <property type="component" value="Unassembled WGS sequence"/>
</dbReference>
<comment type="function">
    <text evidence="11">Catalyzes the ATP-dependent conversion of 7-carboxy-7-deazaguanine (CDG) to 7-cyano-7-deazaguanine (preQ(0)).</text>
</comment>
<feature type="binding site" evidence="11">
    <location>
        <position position="206"/>
    </location>
    <ligand>
        <name>Zn(2+)</name>
        <dbReference type="ChEBI" id="CHEBI:29105"/>
    </ligand>
</feature>
<dbReference type="InterPro" id="IPR014729">
    <property type="entry name" value="Rossmann-like_a/b/a_fold"/>
</dbReference>
<gene>
    <name evidence="11 12" type="primary">queC</name>
    <name evidence="12" type="ORF">ZNDK_0818</name>
</gene>
<dbReference type="GO" id="GO:0016879">
    <property type="term" value="F:ligase activity, forming carbon-nitrogen bonds"/>
    <property type="evidence" value="ECO:0007669"/>
    <property type="project" value="UniProtKB-UniRule"/>
</dbReference>
<keyword evidence="7 11" id="KW-0067">ATP-binding</keyword>
<comment type="catalytic activity">
    <reaction evidence="10 11">
        <text>7-carboxy-7-carbaguanine + NH4(+) + 2 ATP = 7-cyano-7-carbaguanine + 2 AMP + 2 diphosphate + 2 H(+)</text>
        <dbReference type="Rhea" id="RHEA:27982"/>
        <dbReference type="ChEBI" id="CHEBI:15378"/>
        <dbReference type="ChEBI" id="CHEBI:28938"/>
        <dbReference type="ChEBI" id="CHEBI:30616"/>
        <dbReference type="ChEBI" id="CHEBI:33019"/>
        <dbReference type="ChEBI" id="CHEBI:45075"/>
        <dbReference type="ChEBI" id="CHEBI:61036"/>
        <dbReference type="ChEBI" id="CHEBI:456215"/>
        <dbReference type="EC" id="6.3.4.20"/>
    </reaction>
</comment>
<feature type="binding site" evidence="11">
    <location>
        <position position="200"/>
    </location>
    <ligand>
        <name>Zn(2+)</name>
        <dbReference type="ChEBI" id="CHEBI:29105"/>
    </ligand>
</feature>
<dbReference type="CDD" id="cd01995">
    <property type="entry name" value="QueC-like"/>
    <property type="match status" value="1"/>
</dbReference>
<reference evidence="12 13" key="1">
    <citation type="journal article" date="2020" name="ISME J.">
        <title>Parallel Reductive Genome Evolution in Desulfovibrio Ectosymbionts Independently Acquired by Trichonympha Protists in the Termite Gut.</title>
        <authorList>
            <person name="Takeuchi M."/>
            <person name="Kuwahara H."/>
            <person name="Murakami T."/>
            <person name="Takahashi K."/>
            <person name="Kajitani R."/>
            <person name="Toyoda A."/>
            <person name="Itoh T."/>
            <person name="Ohkuma M."/>
            <person name="Hongoh Y."/>
        </authorList>
    </citation>
    <scope>NUCLEOTIDE SEQUENCE [LARGE SCALE GENOMIC DNA]</scope>
    <source>
        <strain evidence="12">ZnDsv-02</strain>
    </source>
</reference>
<dbReference type="PANTHER" id="PTHR42914:SF1">
    <property type="entry name" value="7-CYANO-7-DEAZAGUANINE SYNTHASE"/>
    <property type="match status" value="1"/>
</dbReference>